<evidence type="ECO:0000313" key="2">
    <source>
        <dbReference type="Proteomes" id="UP000198748"/>
    </source>
</evidence>
<dbReference type="EMBL" id="FNAN01000007">
    <property type="protein sequence ID" value="SDE83068.1"/>
    <property type="molecule type" value="Genomic_DNA"/>
</dbReference>
<dbReference type="AlphaFoldDB" id="A0A1G7G4M3"/>
<dbReference type="Proteomes" id="UP000198748">
    <property type="component" value="Unassembled WGS sequence"/>
</dbReference>
<accession>A0A1G7G4M3</accession>
<evidence type="ECO:0000313" key="1">
    <source>
        <dbReference type="EMBL" id="SDE83068.1"/>
    </source>
</evidence>
<dbReference type="STRING" id="659014.SAMN04487996_107121"/>
<sequence length="85" mass="9868">MQGLSSCQLSTCLPFHIRGAHTDPFSSLPRLLSALNYMTALTEALQVFWVERRATHFQRHNVVDLNSLYQRPIFFFANLTVWKVE</sequence>
<organism evidence="1 2">
    <name type="scientific">Dyadobacter soli</name>
    <dbReference type="NCBI Taxonomy" id="659014"/>
    <lineage>
        <taxon>Bacteria</taxon>
        <taxon>Pseudomonadati</taxon>
        <taxon>Bacteroidota</taxon>
        <taxon>Cytophagia</taxon>
        <taxon>Cytophagales</taxon>
        <taxon>Spirosomataceae</taxon>
        <taxon>Dyadobacter</taxon>
    </lineage>
</organism>
<proteinExistence type="predicted"/>
<keyword evidence="2" id="KW-1185">Reference proteome</keyword>
<gene>
    <name evidence="1" type="ORF">SAMN04487996_107121</name>
</gene>
<protein>
    <submittedName>
        <fullName evidence="1">Uncharacterized protein</fullName>
    </submittedName>
</protein>
<reference evidence="2" key="1">
    <citation type="submission" date="2016-10" db="EMBL/GenBank/DDBJ databases">
        <authorList>
            <person name="Varghese N."/>
            <person name="Submissions S."/>
        </authorList>
    </citation>
    <scope>NUCLEOTIDE SEQUENCE [LARGE SCALE GENOMIC DNA]</scope>
    <source>
        <strain evidence="2">DSM 25329</strain>
    </source>
</reference>
<name>A0A1G7G4M3_9BACT</name>